<organism evidence="1 2">
    <name type="scientific">Rickettsia japonica</name>
    <dbReference type="NCBI Taxonomy" id="35790"/>
    <lineage>
        <taxon>Bacteria</taxon>
        <taxon>Pseudomonadati</taxon>
        <taxon>Pseudomonadota</taxon>
        <taxon>Alphaproteobacteria</taxon>
        <taxon>Rickettsiales</taxon>
        <taxon>Rickettsiaceae</taxon>
        <taxon>Rickettsieae</taxon>
        <taxon>Rickettsia</taxon>
        <taxon>spotted fever group</taxon>
    </lineage>
</organism>
<gene>
    <name evidence="1" type="ORF">D0Z68_03965</name>
</gene>
<dbReference type="EMBL" id="CP032049">
    <property type="protein sequence ID" value="AXU07155.1"/>
    <property type="molecule type" value="Genomic_DNA"/>
</dbReference>
<proteinExistence type="predicted"/>
<protein>
    <submittedName>
        <fullName evidence="1">Palindromic element RPE4 domain-containing protein</fullName>
    </submittedName>
</protein>
<evidence type="ECO:0000313" key="1">
    <source>
        <dbReference type="EMBL" id="AXU07155.1"/>
    </source>
</evidence>
<sequence>MFLDTVVKPRYDTARIS</sequence>
<keyword evidence="2" id="KW-1185">Reference proteome</keyword>
<dbReference type="Proteomes" id="UP000258667">
    <property type="component" value="Chromosome"/>
</dbReference>
<accession>A0ABM6YIG4</accession>
<dbReference type="NCBIfam" id="TIGR03777">
    <property type="entry name" value="RPE4"/>
    <property type="match status" value="1"/>
</dbReference>
<name>A0ABM6YIG4_RICJA</name>
<dbReference type="InterPro" id="IPR022439">
    <property type="entry name" value="RPE4"/>
</dbReference>
<evidence type="ECO:0000313" key="2">
    <source>
        <dbReference type="Proteomes" id="UP000258667"/>
    </source>
</evidence>
<reference evidence="1 2" key="1">
    <citation type="submission" date="2018-08" db="EMBL/GenBank/DDBJ databases">
        <title>Complete genomic DNA sequence of Rickettsia japonica in China.</title>
        <authorList>
            <person name="Lu Q."/>
            <person name="Li C."/>
        </authorList>
    </citation>
    <scope>NUCLEOTIDE SEQUENCE [LARGE SCALE GENOMIC DNA]</scope>
    <source>
        <strain evidence="1 2">LA4/2015</strain>
    </source>
</reference>